<evidence type="ECO:0000313" key="1">
    <source>
        <dbReference type="EMBL" id="KMZ76615.1"/>
    </source>
</evidence>
<dbReference type="Pfam" id="PF05795">
    <property type="entry name" value="Plasmodium_Vir"/>
    <property type="match status" value="1"/>
</dbReference>
<protein>
    <submittedName>
        <fullName evidence="1">Uncharacterized protein</fullName>
    </submittedName>
</protein>
<dbReference type="EMBL" id="KQ234675">
    <property type="protein sequence ID" value="KMZ76615.1"/>
    <property type="molecule type" value="Genomic_DNA"/>
</dbReference>
<proteinExistence type="predicted"/>
<dbReference type="InterPro" id="IPR008780">
    <property type="entry name" value="Plasmodium_Vir"/>
</dbReference>
<reference evidence="1 2" key="1">
    <citation type="submission" date="2011-08" db="EMBL/GenBank/DDBJ databases">
        <title>The Genome Sequence of Plasmodium vivax India VII.</title>
        <authorList>
            <consortium name="The Broad Institute Genome Sequencing Platform"/>
            <consortium name="The Broad Institute Genome Sequencing Center for Infectious Disease"/>
            <person name="Neafsey D."/>
            <person name="Carlton J."/>
            <person name="Barnwell J."/>
            <person name="Collins W."/>
            <person name="Escalante A."/>
            <person name="Mullikin J."/>
            <person name="Saul A."/>
            <person name="Guigo R."/>
            <person name="Camara F."/>
            <person name="Young S.K."/>
            <person name="Zeng Q."/>
            <person name="Gargeya S."/>
            <person name="Fitzgerald M."/>
            <person name="Haas B."/>
            <person name="Abouelleil A."/>
            <person name="Alvarado L."/>
            <person name="Arachchi H.M."/>
            <person name="Berlin A."/>
            <person name="Brown A."/>
            <person name="Chapman S.B."/>
            <person name="Chen Z."/>
            <person name="Dunbar C."/>
            <person name="Freedman E."/>
            <person name="Gearin G."/>
            <person name="Gellesch M."/>
            <person name="Goldberg J."/>
            <person name="Griggs A."/>
            <person name="Gujja S."/>
            <person name="Heiman D."/>
            <person name="Howarth C."/>
            <person name="Larson L."/>
            <person name="Lui A."/>
            <person name="MacDonald P.J.P."/>
            <person name="Montmayeur A."/>
            <person name="Murphy C."/>
            <person name="Neiman D."/>
            <person name="Pearson M."/>
            <person name="Priest M."/>
            <person name="Roberts A."/>
            <person name="Saif S."/>
            <person name="Shea T."/>
            <person name="Shenoy N."/>
            <person name="Sisk P."/>
            <person name="Stolte C."/>
            <person name="Sykes S."/>
            <person name="Wortman J."/>
            <person name="Nusbaum C."/>
            <person name="Birren B."/>
        </authorList>
    </citation>
    <scope>NUCLEOTIDE SEQUENCE [LARGE SCALE GENOMIC DNA]</scope>
    <source>
        <strain evidence="1 2">India VII</strain>
    </source>
</reference>
<dbReference type="Proteomes" id="UP000053562">
    <property type="component" value="Unassembled WGS sequence"/>
</dbReference>
<gene>
    <name evidence="1" type="ORF">PVIIG_05459</name>
</gene>
<dbReference type="OrthoDB" id="382684at2759"/>
<feature type="non-terminal residue" evidence="1">
    <location>
        <position position="99"/>
    </location>
</feature>
<accession>A0A0J9S1N6</accession>
<name>A0A0J9S1N6_PLAVI</name>
<evidence type="ECO:0000313" key="2">
    <source>
        <dbReference type="Proteomes" id="UP000053562"/>
    </source>
</evidence>
<dbReference type="AlphaFoldDB" id="A0A0J9S1N6"/>
<sequence length="99" mass="11620">EEKCAILLELNDKNNFEKVKTLFDYLTDYDSIKLKIDKSDFACSSQYKNYIDKGVSTYISVKEDCQSEPDKKFYCDLISDSNTKHNYKKLADLQCHRVK</sequence>
<organism evidence="1 2">
    <name type="scientific">Plasmodium vivax India VII</name>
    <dbReference type="NCBI Taxonomy" id="1077284"/>
    <lineage>
        <taxon>Eukaryota</taxon>
        <taxon>Sar</taxon>
        <taxon>Alveolata</taxon>
        <taxon>Apicomplexa</taxon>
        <taxon>Aconoidasida</taxon>
        <taxon>Haemosporida</taxon>
        <taxon>Plasmodiidae</taxon>
        <taxon>Plasmodium</taxon>
        <taxon>Plasmodium (Plasmodium)</taxon>
    </lineage>
</organism>
<feature type="non-terminal residue" evidence="1">
    <location>
        <position position="1"/>
    </location>
</feature>